<evidence type="ECO:0000256" key="5">
    <source>
        <dbReference type="ARBA" id="ARBA00023180"/>
    </source>
</evidence>
<protein>
    <submittedName>
        <fullName evidence="7">Probable LRR receptor-like serine/threonine-protein kinase</fullName>
    </submittedName>
</protein>
<sequence>MLDVVRELEHILENMPETGADFSDPESRSFVESSSMSLLYSSSNVPGSDLSSGGLVGYLEPEYLMTHKLTDKSDVYSLGVVLLEILTSMKPMSYGKNIVREVLQFSSLITNKFGN</sequence>
<evidence type="ECO:0000256" key="2">
    <source>
        <dbReference type="ARBA" id="ARBA00022729"/>
    </source>
</evidence>
<dbReference type="PANTHER" id="PTHR45974">
    <property type="entry name" value="RECEPTOR-LIKE PROTEIN 55"/>
    <property type="match status" value="1"/>
</dbReference>
<name>A0ABQ5EHH7_9ASTR</name>
<dbReference type="InterPro" id="IPR011009">
    <property type="entry name" value="Kinase-like_dom_sf"/>
</dbReference>
<evidence type="ECO:0000256" key="3">
    <source>
        <dbReference type="ARBA" id="ARBA00022737"/>
    </source>
</evidence>
<organism evidence="7 8">
    <name type="scientific">Tanacetum coccineum</name>
    <dbReference type="NCBI Taxonomy" id="301880"/>
    <lineage>
        <taxon>Eukaryota</taxon>
        <taxon>Viridiplantae</taxon>
        <taxon>Streptophyta</taxon>
        <taxon>Embryophyta</taxon>
        <taxon>Tracheophyta</taxon>
        <taxon>Spermatophyta</taxon>
        <taxon>Magnoliopsida</taxon>
        <taxon>eudicotyledons</taxon>
        <taxon>Gunneridae</taxon>
        <taxon>Pentapetalae</taxon>
        <taxon>asterids</taxon>
        <taxon>campanulids</taxon>
        <taxon>Asterales</taxon>
        <taxon>Asteraceae</taxon>
        <taxon>Asteroideae</taxon>
        <taxon>Anthemideae</taxon>
        <taxon>Anthemidinae</taxon>
        <taxon>Tanacetum</taxon>
    </lineage>
</organism>
<dbReference type="EMBL" id="BQNB010016305">
    <property type="protein sequence ID" value="GJT50258.1"/>
    <property type="molecule type" value="Genomic_DNA"/>
</dbReference>
<dbReference type="PANTHER" id="PTHR45974:SF216">
    <property type="entry name" value="PROTEIN KINASE DOMAIN-CONTAINING PROTEIN"/>
    <property type="match status" value="1"/>
</dbReference>
<comment type="caution">
    <text evidence="7">The sequence shown here is derived from an EMBL/GenBank/DDBJ whole genome shotgun (WGS) entry which is preliminary data.</text>
</comment>
<keyword evidence="4" id="KW-0472">Membrane</keyword>
<keyword evidence="3" id="KW-0677">Repeat</keyword>
<evidence type="ECO:0000256" key="4">
    <source>
        <dbReference type="ARBA" id="ARBA00023136"/>
    </source>
</evidence>
<evidence type="ECO:0000256" key="1">
    <source>
        <dbReference type="ARBA" id="ARBA00004370"/>
    </source>
</evidence>
<dbReference type="PROSITE" id="PS50011">
    <property type="entry name" value="PROTEIN_KINASE_DOM"/>
    <property type="match status" value="1"/>
</dbReference>
<reference evidence="7" key="2">
    <citation type="submission" date="2022-01" db="EMBL/GenBank/DDBJ databases">
        <authorList>
            <person name="Yamashiro T."/>
            <person name="Shiraishi A."/>
            <person name="Satake H."/>
            <person name="Nakayama K."/>
        </authorList>
    </citation>
    <scope>NUCLEOTIDE SEQUENCE</scope>
</reference>
<accession>A0ABQ5EHH7</accession>
<dbReference type="InterPro" id="IPR000719">
    <property type="entry name" value="Prot_kinase_dom"/>
</dbReference>
<dbReference type="Pfam" id="PF07714">
    <property type="entry name" value="PK_Tyr_Ser-Thr"/>
    <property type="match status" value="1"/>
</dbReference>
<dbReference type="InterPro" id="IPR001245">
    <property type="entry name" value="Ser-Thr/Tyr_kinase_cat_dom"/>
</dbReference>
<proteinExistence type="predicted"/>
<reference evidence="7" key="1">
    <citation type="journal article" date="2022" name="Int. J. Mol. Sci.">
        <title>Draft Genome of Tanacetum Coccineum: Genomic Comparison of Closely Related Tanacetum-Family Plants.</title>
        <authorList>
            <person name="Yamashiro T."/>
            <person name="Shiraishi A."/>
            <person name="Nakayama K."/>
            <person name="Satake H."/>
        </authorList>
    </citation>
    <scope>NUCLEOTIDE SEQUENCE</scope>
</reference>
<keyword evidence="5" id="KW-0325">Glycoprotein</keyword>
<gene>
    <name evidence="7" type="ORF">Tco_0976415</name>
</gene>
<keyword evidence="2" id="KW-0732">Signal</keyword>
<feature type="domain" description="Protein kinase" evidence="6">
    <location>
        <begin position="1"/>
        <end position="115"/>
    </location>
</feature>
<keyword evidence="8" id="KW-1185">Reference proteome</keyword>
<evidence type="ECO:0000313" key="7">
    <source>
        <dbReference type="EMBL" id="GJT50258.1"/>
    </source>
</evidence>
<dbReference type="Gene3D" id="1.10.510.10">
    <property type="entry name" value="Transferase(Phosphotransferase) domain 1"/>
    <property type="match status" value="1"/>
</dbReference>
<dbReference type="Proteomes" id="UP001151760">
    <property type="component" value="Unassembled WGS sequence"/>
</dbReference>
<comment type="subcellular location">
    <subcellularLocation>
        <location evidence="1">Membrane</location>
    </subcellularLocation>
</comment>
<dbReference type="SUPFAM" id="SSF56112">
    <property type="entry name" value="Protein kinase-like (PK-like)"/>
    <property type="match status" value="1"/>
</dbReference>
<evidence type="ECO:0000259" key="6">
    <source>
        <dbReference type="PROSITE" id="PS50011"/>
    </source>
</evidence>
<evidence type="ECO:0000313" key="8">
    <source>
        <dbReference type="Proteomes" id="UP001151760"/>
    </source>
</evidence>